<accession>A0A3D9L4M7</accession>
<protein>
    <submittedName>
        <fullName evidence="3">Microcystin-dependent protein</fullName>
    </submittedName>
</protein>
<dbReference type="OrthoDB" id="933310at2"/>
<dbReference type="InterPro" id="IPR037053">
    <property type="entry name" value="Phage_tail_collar_dom_sf"/>
</dbReference>
<reference evidence="3 4" key="1">
    <citation type="submission" date="2018-07" db="EMBL/GenBank/DDBJ databases">
        <title>Genomic Encyclopedia of Type Strains, Phase IV (KMG-IV): sequencing the most valuable type-strain genomes for metagenomic binning, comparative biology and taxonomic classification.</title>
        <authorList>
            <person name="Goeker M."/>
        </authorList>
    </citation>
    <scope>NUCLEOTIDE SEQUENCE [LARGE SCALE GENOMIC DNA]</scope>
    <source>
        <strain evidence="3 4">DSM 4134</strain>
    </source>
</reference>
<feature type="domain" description="Phage tail collar" evidence="2">
    <location>
        <begin position="90"/>
        <end position="139"/>
    </location>
</feature>
<keyword evidence="4" id="KW-1185">Reference proteome</keyword>
<feature type="compositionally biased region" description="Low complexity" evidence="1">
    <location>
        <begin position="176"/>
        <end position="187"/>
    </location>
</feature>
<dbReference type="SUPFAM" id="SSF88874">
    <property type="entry name" value="Receptor-binding domain of short tail fibre protein gp12"/>
    <property type="match status" value="1"/>
</dbReference>
<evidence type="ECO:0000313" key="4">
    <source>
        <dbReference type="Proteomes" id="UP000256779"/>
    </source>
</evidence>
<organism evidence="3 4">
    <name type="scientific">Marinoscillum furvescens DSM 4134</name>
    <dbReference type="NCBI Taxonomy" id="1122208"/>
    <lineage>
        <taxon>Bacteria</taxon>
        <taxon>Pseudomonadati</taxon>
        <taxon>Bacteroidota</taxon>
        <taxon>Cytophagia</taxon>
        <taxon>Cytophagales</taxon>
        <taxon>Reichenbachiellaceae</taxon>
        <taxon>Marinoscillum</taxon>
    </lineage>
</organism>
<dbReference type="EMBL" id="QREG01000005">
    <property type="protein sequence ID" value="REE00532.1"/>
    <property type="molecule type" value="Genomic_DNA"/>
</dbReference>
<gene>
    <name evidence="3" type="ORF">C7460_105156</name>
</gene>
<comment type="caution">
    <text evidence="3">The sequence shown here is derived from an EMBL/GenBank/DDBJ whole genome shotgun (WGS) entry which is preliminary data.</text>
</comment>
<dbReference type="Pfam" id="PF07484">
    <property type="entry name" value="Collar"/>
    <property type="match status" value="1"/>
</dbReference>
<dbReference type="Proteomes" id="UP000256779">
    <property type="component" value="Unassembled WGS sequence"/>
</dbReference>
<sequence>MEKYLTIILLLGVLAGYGQQDGVGIGTSNVDASAILEVSATNKGVLLPRVNDVTSDIASPKDGLIAYDIRTQQLHIFAGSWTPLSPMPQGAIIMWTGITPPEGWALCDGRYYNPLDNTDAGTISSSRTVQTPDLRGRFIVGYDERVADYDTTGRTGGLEEVSLSINEMPAHSHNVSGTTSTAGSHTHTVNDPGHTHRIRGYKADGSDDKLKRGNSKNGADLESKSSTTGISIRSAGNHSHSFNVTSGSSGGGDAHENRPPYYTLAYIMKL</sequence>
<dbReference type="Gene3D" id="3.90.1340.10">
    <property type="entry name" value="Phage tail collar domain"/>
    <property type="match status" value="1"/>
</dbReference>
<evidence type="ECO:0000259" key="2">
    <source>
        <dbReference type="Pfam" id="PF07484"/>
    </source>
</evidence>
<name>A0A3D9L4M7_MARFU</name>
<dbReference type="CDD" id="cd22641">
    <property type="entry name" value="C24-like"/>
    <property type="match status" value="1"/>
</dbReference>
<feature type="compositionally biased region" description="Polar residues" evidence="1">
    <location>
        <begin position="224"/>
        <end position="247"/>
    </location>
</feature>
<dbReference type="RefSeq" id="WP_115867531.1">
    <property type="nucleotide sequence ID" value="NZ_QREG01000005.1"/>
</dbReference>
<evidence type="ECO:0000313" key="3">
    <source>
        <dbReference type="EMBL" id="REE00532.1"/>
    </source>
</evidence>
<dbReference type="AlphaFoldDB" id="A0A3D9L4M7"/>
<dbReference type="InterPro" id="IPR011083">
    <property type="entry name" value="Phage_tail_collar_dom"/>
</dbReference>
<feature type="region of interest" description="Disordered" evidence="1">
    <location>
        <begin position="170"/>
        <end position="259"/>
    </location>
</feature>
<evidence type="ECO:0000256" key="1">
    <source>
        <dbReference type="SAM" id="MobiDB-lite"/>
    </source>
</evidence>
<proteinExistence type="predicted"/>
<feature type="compositionally biased region" description="Basic and acidic residues" evidence="1">
    <location>
        <begin position="201"/>
        <end position="211"/>
    </location>
</feature>